<evidence type="ECO:0000313" key="4">
    <source>
        <dbReference type="EMBL" id="JAD09197.1"/>
    </source>
</evidence>
<name>A0A0A1XE08_ZEUCU</name>
<feature type="region of interest" description="Disordered" evidence="1">
    <location>
        <begin position="99"/>
        <end position="124"/>
    </location>
</feature>
<keyword evidence="3" id="KW-0732">Signal</keyword>
<sequence length="569" mass="61757">MAKCGAIALALLAAVLLNILGHCEMSVYPGLRRKPLRQFLQQPFDVSSDYLAQLMEENARRRLQQTFEQQLERIHMQMNRQRQRDERRERLNQRLQMLAAENAEESSNEESGEVEMESTEVDDNTYDVNQNQENVYRGNINNGNRNQYVDPNGFFSYKYDTPMEMNFRERIPFAVGPDDPRFFEPSSSETETTRNSDELDSQALDDYQEFVPAESQNIGAKAAAIAAANPAPTGATNADVSTGTPSDVKAPVLAPAPVESTKLSDGSTTTFHRIKPQNAAAAAAVAGAGVVAAMKLPATQDGSDDSNARHHINALIDKLQKEGKTASIANKHDVAAALGGNSIDGGDNLVVRQHLGVDGEMGMYLVALIAGVSAAVTVGLIALGIAWYTLRRKSKAAADVEYPAYGVTGPNKDISPSGDRKLAQSAQMYHYQHQKQQIIAMENRQAAEGSCGMSDVESDDEENEEGDYTVYECPGLAPPMGEMEVKNPLFLDETPVTPSTNITTTTATTTSSPIITNNLTHATLQQPPTQQLGKKPTYKVVVGAAPAPKATSAESMSSEENGKRKKSKK</sequence>
<feature type="chain" id="PRO_5001983493" evidence="3">
    <location>
        <begin position="26"/>
        <end position="569"/>
    </location>
</feature>
<gene>
    <name evidence="4" type="primary">NPDC1</name>
    <name evidence="4" type="ORF">g.19944</name>
</gene>
<feature type="region of interest" description="Disordered" evidence="1">
    <location>
        <begin position="544"/>
        <end position="569"/>
    </location>
</feature>
<dbReference type="EMBL" id="GBXI01005095">
    <property type="protein sequence ID" value="JAD09197.1"/>
    <property type="molecule type" value="Transcribed_RNA"/>
</dbReference>
<evidence type="ECO:0000256" key="2">
    <source>
        <dbReference type="SAM" id="Phobius"/>
    </source>
</evidence>
<feature type="region of interest" description="Disordered" evidence="1">
    <location>
        <begin position="175"/>
        <end position="199"/>
    </location>
</feature>
<protein>
    <submittedName>
        <fullName evidence="4">Neural proliferation differentiation and control protein 1</fullName>
    </submittedName>
</protein>
<dbReference type="Pfam" id="PF06809">
    <property type="entry name" value="NPDC1"/>
    <property type="match status" value="1"/>
</dbReference>
<dbReference type="PANTHER" id="PTHR23352">
    <property type="entry name" value="NEURAL PROLIFERATION DIFFERENTIATION AND CONTROL PROTEIN-1 NPDC-1 PROTEIN"/>
    <property type="match status" value="1"/>
</dbReference>
<feature type="region of interest" description="Disordered" evidence="1">
    <location>
        <begin position="449"/>
        <end position="469"/>
    </location>
</feature>
<keyword evidence="2" id="KW-0472">Membrane</keyword>
<reference evidence="4" key="1">
    <citation type="submission" date="2014-11" db="EMBL/GenBank/DDBJ databases">
        <authorList>
            <person name="Geib S."/>
        </authorList>
    </citation>
    <scope>NUCLEOTIDE SEQUENCE</scope>
</reference>
<keyword evidence="2" id="KW-1133">Transmembrane helix</keyword>
<dbReference type="InterPro" id="IPR009635">
    <property type="entry name" value="NPDC1"/>
</dbReference>
<dbReference type="PANTHER" id="PTHR23352:SF2">
    <property type="entry name" value="NEURAL PROLIFERATION DIFFERENTIATION AND CONTROL PROTEIN 1"/>
    <property type="match status" value="1"/>
</dbReference>
<accession>A0A0A1XE08</accession>
<evidence type="ECO:0000256" key="3">
    <source>
        <dbReference type="SAM" id="SignalP"/>
    </source>
</evidence>
<dbReference type="AlphaFoldDB" id="A0A0A1XE08"/>
<reference evidence="4" key="2">
    <citation type="journal article" date="2015" name="Gigascience">
        <title>Reconstructing a comprehensive transcriptome assembly of a white-pupal translocated strain of the pest fruit fly Bactrocera cucurbitae.</title>
        <authorList>
            <person name="Sim S.B."/>
            <person name="Calla B."/>
            <person name="Hall B."/>
            <person name="DeRego T."/>
            <person name="Geib S.M."/>
        </authorList>
    </citation>
    <scope>NUCLEOTIDE SEQUENCE</scope>
</reference>
<feature type="signal peptide" evidence="3">
    <location>
        <begin position="1"/>
        <end position="25"/>
    </location>
</feature>
<organism evidence="4">
    <name type="scientific">Zeugodacus cucurbitae</name>
    <name type="common">Melon fruit fly</name>
    <name type="synonym">Bactrocera cucurbitae</name>
    <dbReference type="NCBI Taxonomy" id="28588"/>
    <lineage>
        <taxon>Eukaryota</taxon>
        <taxon>Metazoa</taxon>
        <taxon>Ecdysozoa</taxon>
        <taxon>Arthropoda</taxon>
        <taxon>Hexapoda</taxon>
        <taxon>Insecta</taxon>
        <taxon>Pterygota</taxon>
        <taxon>Neoptera</taxon>
        <taxon>Endopterygota</taxon>
        <taxon>Diptera</taxon>
        <taxon>Brachycera</taxon>
        <taxon>Muscomorpha</taxon>
        <taxon>Tephritoidea</taxon>
        <taxon>Tephritidae</taxon>
        <taxon>Zeugodacus</taxon>
        <taxon>Zeugodacus</taxon>
    </lineage>
</organism>
<feature type="compositionally biased region" description="Acidic residues" evidence="1">
    <location>
        <begin position="456"/>
        <end position="467"/>
    </location>
</feature>
<dbReference type="GO" id="GO:0016020">
    <property type="term" value="C:membrane"/>
    <property type="evidence" value="ECO:0007669"/>
    <property type="project" value="InterPro"/>
</dbReference>
<proteinExistence type="predicted"/>
<feature type="compositionally biased region" description="Acidic residues" evidence="1">
    <location>
        <begin position="102"/>
        <end position="124"/>
    </location>
</feature>
<evidence type="ECO:0000256" key="1">
    <source>
        <dbReference type="SAM" id="MobiDB-lite"/>
    </source>
</evidence>
<keyword evidence="2" id="KW-0812">Transmembrane</keyword>
<feature type="transmembrane region" description="Helical" evidence="2">
    <location>
        <begin position="361"/>
        <end position="388"/>
    </location>
</feature>